<keyword evidence="1" id="KW-0378">Hydrolase</keyword>
<evidence type="ECO:0000313" key="1">
    <source>
        <dbReference type="EMBL" id="QYT06140.1"/>
    </source>
</evidence>
<dbReference type="EMBL" id="CP075870">
    <property type="protein sequence ID" value="QYT06140.1"/>
    <property type="molecule type" value="Genomic_DNA"/>
</dbReference>
<keyword evidence="2" id="KW-1185">Reference proteome</keyword>
<dbReference type="PANTHER" id="PTHR18934">
    <property type="entry name" value="ATP-DEPENDENT RNA HELICASE"/>
    <property type="match status" value="1"/>
</dbReference>
<keyword evidence="1" id="KW-0347">Helicase</keyword>
<name>A0A8G0PNW8_9HYPO</name>
<keyword evidence="1" id="KW-0067">ATP-binding</keyword>
<gene>
    <name evidence="1" type="ORF">H0G86_013005</name>
</gene>
<sequence length="169" mass="18837">MILSSETGSGKSTQVGSGIQIACTQPCRLAATELASRVADEMGVVLGEEVGYQIGGVSMVNKNKQKKTRLAYMTEGVLLRKLSMDRQSDLHPYEARKRRRIKSLYMTAGGRPDYTSLAYLTLFSSSHVRLRLPFRKCIPRQFDTTGVARYFISAAGQRQPNRQGSHRYA</sequence>
<dbReference type="SUPFAM" id="SSF52540">
    <property type="entry name" value="P-loop containing nucleoside triphosphate hydrolases"/>
    <property type="match status" value="1"/>
</dbReference>
<dbReference type="InterPro" id="IPR027417">
    <property type="entry name" value="P-loop_NTPase"/>
</dbReference>
<dbReference type="GO" id="GO:0004386">
    <property type="term" value="F:helicase activity"/>
    <property type="evidence" value="ECO:0007669"/>
    <property type="project" value="UniProtKB-KW"/>
</dbReference>
<dbReference type="CDD" id="cd17917">
    <property type="entry name" value="DEXHc_RHA-like"/>
    <property type="match status" value="1"/>
</dbReference>
<dbReference type="AlphaFoldDB" id="A0A8G0PNW8"/>
<dbReference type="PANTHER" id="PTHR18934:SF267">
    <property type="entry name" value="ATP-DEPENDENT RNA HELICASE YLR419W-RELATED"/>
    <property type="match status" value="1"/>
</dbReference>
<keyword evidence="1" id="KW-0547">Nucleotide-binding</keyword>
<dbReference type="Gene3D" id="3.40.50.300">
    <property type="entry name" value="P-loop containing nucleotide triphosphate hydrolases"/>
    <property type="match status" value="1"/>
</dbReference>
<dbReference type="GO" id="GO:0003723">
    <property type="term" value="F:RNA binding"/>
    <property type="evidence" value="ECO:0007669"/>
    <property type="project" value="TreeGrafter"/>
</dbReference>
<protein>
    <submittedName>
        <fullName evidence="1">Pre-mRNA splicing factor ATP-dependent RNA helicase PRP43</fullName>
    </submittedName>
</protein>
<organism evidence="1 2">
    <name type="scientific">Trichoderma simmonsii</name>
    <dbReference type="NCBI Taxonomy" id="1491479"/>
    <lineage>
        <taxon>Eukaryota</taxon>
        <taxon>Fungi</taxon>
        <taxon>Dikarya</taxon>
        <taxon>Ascomycota</taxon>
        <taxon>Pezizomycotina</taxon>
        <taxon>Sordariomycetes</taxon>
        <taxon>Hypocreomycetidae</taxon>
        <taxon>Hypocreales</taxon>
        <taxon>Hypocreaceae</taxon>
        <taxon>Trichoderma</taxon>
    </lineage>
</organism>
<reference evidence="1 2" key="1">
    <citation type="journal article" date="2021" name="BMC Genomics">
        <title>Telomere-to-telomere genome assembly of asparaginase-producing Trichoderma simmonsii.</title>
        <authorList>
            <person name="Chung D."/>
            <person name="Kwon Y.M."/>
            <person name="Yang Y."/>
        </authorList>
    </citation>
    <scope>NUCLEOTIDE SEQUENCE [LARGE SCALE GENOMIC DNA]</scope>
    <source>
        <strain evidence="1 2">GH-Sj1</strain>
    </source>
</reference>
<dbReference type="Proteomes" id="UP000826661">
    <property type="component" value="Chromosome VII"/>
</dbReference>
<accession>A0A8G0PNW8</accession>
<evidence type="ECO:0000313" key="2">
    <source>
        <dbReference type="Proteomes" id="UP000826661"/>
    </source>
</evidence>
<proteinExistence type="predicted"/>